<reference evidence="3" key="1">
    <citation type="journal article" date="2020" name="Nat. Commun.">
        <title>Large-scale genome sequencing of mycorrhizal fungi provides insights into the early evolution of symbiotic traits.</title>
        <authorList>
            <person name="Miyauchi S."/>
            <person name="Kiss E."/>
            <person name="Kuo A."/>
            <person name="Drula E."/>
            <person name="Kohler A."/>
            <person name="Sanchez-Garcia M."/>
            <person name="Morin E."/>
            <person name="Andreopoulos B."/>
            <person name="Barry K.W."/>
            <person name="Bonito G."/>
            <person name="Buee M."/>
            <person name="Carver A."/>
            <person name="Chen C."/>
            <person name="Cichocki N."/>
            <person name="Clum A."/>
            <person name="Culley D."/>
            <person name="Crous P.W."/>
            <person name="Fauchery L."/>
            <person name="Girlanda M."/>
            <person name="Hayes R.D."/>
            <person name="Keri Z."/>
            <person name="LaButti K."/>
            <person name="Lipzen A."/>
            <person name="Lombard V."/>
            <person name="Magnuson J."/>
            <person name="Maillard F."/>
            <person name="Murat C."/>
            <person name="Nolan M."/>
            <person name="Ohm R.A."/>
            <person name="Pangilinan J."/>
            <person name="Pereira M.F."/>
            <person name="Perotto S."/>
            <person name="Peter M."/>
            <person name="Pfister S."/>
            <person name="Riley R."/>
            <person name="Sitrit Y."/>
            <person name="Stielow J.B."/>
            <person name="Szollosi G."/>
            <person name="Zifcakova L."/>
            <person name="Stursova M."/>
            <person name="Spatafora J.W."/>
            <person name="Tedersoo L."/>
            <person name="Vaario L.M."/>
            <person name="Yamada A."/>
            <person name="Yan M."/>
            <person name="Wang P."/>
            <person name="Xu J."/>
            <person name="Bruns T."/>
            <person name="Baldrian P."/>
            <person name="Vilgalys R."/>
            <person name="Dunand C."/>
            <person name="Henrissat B."/>
            <person name="Grigoriev I.V."/>
            <person name="Hibbett D."/>
            <person name="Nagy L.G."/>
            <person name="Martin F.M."/>
        </authorList>
    </citation>
    <scope>NUCLEOTIDE SEQUENCE</scope>
    <source>
        <strain evidence="3">UP504</strain>
    </source>
</reference>
<dbReference type="EMBL" id="MU129511">
    <property type="protein sequence ID" value="KAF9502938.1"/>
    <property type="molecule type" value="Genomic_DNA"/>
</dbReference>
<keyword evidence="4" id="KW-1185">Reference proteome</keyword>
<dbReference type="OrthoDB" id="3341102at2759"/>
<dbReference type="InterPro" id="IPR004875">
    <property type="entry name" value="DDE_SF_endonuclease_dom"/>
</dbReference>
<proteinExistence type="predicted"/>
<dbReference type="Proteomes" id="UP000886523">
    <property type="component" value="Unassembled WGS sequence"/>
</dbReference>
<evidence type="ECO:0000256" key="1">
    <source>
        <dbReference type="SAM" id="MobiDB-lite"/>
    </source>
</evidence>
<name>A0A9P6AB92_9AGAM</name>
<evidence type="ECO:0000313" key="4">
    <source>
        <dbReference type="Proteomes" id="UP000886523"/>
    </source>
</evidence>
<evidence type="ECO:0000259" key="2">
    <source>
        <dbReference type="Pfam" id="PF03184"/>
    </source>
</evidence>
<feature type="compositionally biased region" description="Acidic residues" evidence="1">
    <location>
        <begin position="555"/>
        <end position="569"/>
    </location>
</feature>
<organism evidence="3 4">
    <name type="scientific">Hydnum rufescens UP504</name>
    <dbReference type="NCBI Taxonomy" id="1448309"/>
    <lineage>
        <taxon>Eukaryota</taxon>
        <taxon>Fungi</taxon>
        <taxon>Dikarya</taxon>
        <taxon>Basidiomycota</taxon>
        <taxon>Agaricomycotina</taxon>
        <taxon>Agaricomycetes</taxon>
        <taxon>Cantharellales</taxon>
        <taxon>Hydnaceae</taxon>
        <taxon>Hydnum</taxon>
    </lineage>
</organism>
<accession>A0A9P6AB92</accession>
<dbReference type="GO" id="GO:0003676">
    <property type="term" value="F:nucleic acid binding"/>
    <property type="evidence" value="ECO:0007669"/>
    <property type="project" value="InterPro"/>
</dbReference>
<dbReference type="Pfam" id="PF03184">
    <property type="entry name" value="DDE_1"/>
    <property type="match status" value="1"/>
</dbReference>
<sequence>MKPRVQARRTNWFHPTQWSAISDAVIRSKWNLTAAVKLLNSSCGGEGFKTLYPSTLSNWMEPHTNEERIQGEGQWTEKTLTAVQIAHSKVSLQKSQGQPRFLASHPRIVKTICERLEQFHDAGLPISRVIVKLTIISTIKAKAPELLAGGKFKCSDAYVRRFLHTHLCWSMRTLTQAAHKLPDDWEKQCKDQFMRLSHYIKMFNVPAELIINADQTGVCLIPAGNKTWAPTGVKQVTTMAKEEKHQFTLMVASSAVGDMLPFQSIHKGKTVASLPLAKAHARGESMGILWTAGGDTHWSSLGAMQAWVDKVLVLYIQTTVQHLMLPKHQRAICYIDAWSVHRSNELSAWMKHKHPNIKVTFVPAGCTRILQPADVGLQWVIKHFIQCVCLKFLTTHIEEELQNGVVPTHIHIPKNINKLRDATATWIMDALEWLRDNLELVKSAWRLCSVKNWNLSYECLTSAEAVSTVAEHFDEDPTFALQVTPPSDPMIDDPEAQNMDIDVDDDMALTPQNLAQLLLDPHHSQSKGPSKFSLCGNIFTSNESNGDGYRVISQFDEEELTDNDADGETDLGSPKNSENDNNTPSHSQPWSS</sequence>
<evidence type="ECO:0000313" key="3">
    <source>
        <dbReference type="EMBL" id="KAF9502938.1"/>
    </source>
</evidence>
<protein>
    <recommendedName>
        <fullName evidence="2">DDE-1 domain-containing protein</fullName>
    </recommendedName>
</protein>
<feature type="region of interest" description="Disordered" evidence="1">
    <location>
        <begin position="554"/>
        <end position="592"/>
    </location>
</feature>
<feature type="domain" description="DDE-1" evidence="2">
    <location>
        <begin position="247"/>
        <end position="434"/>
    </location>
</feature>
<gene>
    <name evidence="3" type="ORF">BS47DRAFT_1322917</name>
</gene>
<comment type="caution">
    <text evidence="3">The sequence shown here is derived from an EMBL/GenBank/DDBJ whole genome shotgun (WGS) entry which is preliminary data.</text>
</comment>
<feature type="compositionally biased region" description="Polar residues" evidence="1">
    <location>
        <begin position="574"/>
        <end position="592"/>
    </location>
</feature>
<dbReference type="AlphaFoldDB" id="A0A9P6AB92"/>